<gene>
    <name evidence="1" type="ORF">NQ176_g5704</name>
</gene>
<organism evidence="1 2">
    <name type="scientific">Zarea fungicola</name>
    <dbReference type="NCBI Taxonomy" id="93591"/>
    <lineage>
        <taxon>Eukaryota</taxon>
        <taxon>Fungi</taxon>
        <taxon>Dikarya</taxon>
        <taxon>Ascomycota</taxon>
        <taxon>Pezizomycotina</taxon>
        <taxon>Sordariomycetes</taxon>
        <taxon>Hypocreomycetidae</taxon>
        <taxon>Hypocreales</taxon>
        <taxon>Cordycipitaceae</taxon>
        <taxon>Zarea</taxon>
    </lineage>
</organism>
<proteinExistence type="predicted"/>
<dbReference type="EMBL" id="JANJQO010000747">
    <property type="protein sequence ID" value="KAJ2975109.1"/>
    <property type="molecule type" value="Genomic_DNA"/>
</dbReference>
<comment type="caution">
    <text evidence="1">The sequence shown here is derived from an EMBL/GenBank/DDBJ whole genome shotgun (WGS) entry which is preliminary data.</text>
</comment>
<name>A0ACC1N868_9HYPO</name>
<keyword evidence="2" id="KW-1185">Reference proteome</keyword>
<accession>A0ACC1N868</accession>
<dbReference type="Proteomes" id="UP001143910">
    <property type="component" value="Unassembled WGS sequence"/>
</dbReference>
<evidence type="ECO:0000313" key="1">
    <source>
        <dbReference type="EMBL" id="KAJ2975109.1"/>
    </source>
</evidence>
<evidence type="ECO:0000313" key="2">
    <source>
        <dbReference type="Proteomes" id="UP001143910"/>
    </source>
</evidence>
<sequence>MPRKVAIVTGASSGIGLALTRHLLEKNWRVVAADIGDYPMTDNADDIGEANLLFVKTDVSSWEDQRNLFERAQEWAAGDALSFLAANAGAPDPPGSMEMLLGKVTENTGALEKPNTDAISVNILGEIYSLQLFAHYVRLGRKSGNDASKPAVAVLTSSGAGLYPMPSHPVYCASKHAVIGYTRSIAPNLAADGIHVNCICPGFVDSGITAPVIGVVPKQYVTPMEQMMAAYDVFLDDTTGMSGQVMEISPHHRHMRSHVPYLDEEQRWLGEDSAMHFAKAFGLA</sequence>
<reference evidence="1" key="1">
    <citation type="submission" date="2022-08" db="EMBL/GenBank/DDBJ databases">
        <title>Genome Sequence of Lecanicillium fungicola.</title>
        <authorList>
            <person name="Buettner E."/>
        </authorList>
    </citation>
    <scope>NUCLEOTIDE SEQUENCE</scope>
    <source>
        <strain evidence="1">Babe33</strain>
    </source>
</reference>
<protein>
    <submittedName>
        <fullName evidence="1">Uncharacterized protein</fullName>
    </submittedName>
</protein>